<dbReference type="PANTHER" id="PTHR33984">
    <property type="entry name" value="OS02G0717600 PROTEIN"/>
    <property type="match status" value="1"/>
</dbReference>
<protein>
    <submittedName>
        <fullName evidence="2 3">Uncharacterized protein</fullName>
    </submittedName>
</protein>
<keyword evidence="4" id="KW-1185">Reference proteome</keyword>
<feature type="compositionally biased region" description="Polar residues" evidence="1">
    <location>
        <begin position="16"/>
        <end position="25"/>
    </location>
</feature>
<dbReference type="RefSeq" id="XP_003576381.3">
    <property type="nucleotide sequence ID" value="XM_003576333.4"/>
</dbReference>
<evidence type="ECO:0000256" key="1">
    <source>
        <dbReference type="SAM" id="MobiDB-lite"/>
    </source>
</evidence>
<dbReference type="STRING" id="15368.A0A2K2CQH1"/>
<dbReference type="EnsemblPlants" id="PNT64287">
    <property type="protein sequence ID" value="PNT64287"/>
    <property type="gene ID" value="BRADI_4g27139v3"/>
</dbReference>
<organism evidence="2">
    <name type="scientific">Brachypodium distachyon</name>
    <name type="common">Purple false brome</name>
    <name type="synonym">Trachynia distachya</name>
    <dbReference type="NCBI Taxonomy" id="15368"/>
    <lineage>
        <taxon>Eukaryota</taxon>
        <taxon>Viridiplantae</taxon>
        <taxon>Streptophyta</taxon>
        <taxon>Embryophyta</taxon>
        <taxon>Tracheophyta</taxon>
        <taxon>Spermatophyta</taxon>
        <taxon>Magnoliopsida</taxon>
        <taxon>Liliopsida</taxon>
        <taxon>Poales</taxon>
        <taxon>Poaceae</taxon>
        <taxon>BOP clade</taxon>
        <taxon>Pooideae</taxon>
        <taxon>Stipodae</taxon>
        <taxon>Brachypodieae</taxon>
        <taxon>Brachypodium</taxon>
    </lineage>
</organism>
<dbReference type="OrthoDB" id="59661at2759"/>
<evidence type="ECO:0000313" key="4">
    <source>
        <dbReference type="Proteomes" id="UP000008810"/>
    </source>
</evidence>
<reference evidence="2 3" key="1">
    <citation type="journal article" date="2010" name="Nature">
        <title>Genome sequencing and analysis of the model grass Brachypodium distachyon.</title>
        <authorList>
            <consortium name="International Brachypodium Initiative"/>
        </authorList>
    </citation>
    <scope>NUCLEOTIDE SEQUENCE [LARGE SCALE GENOMIC DNA]</scope>
    <source>
        <strain evidence="2">Bd21</strain>
        <strain evidence="3">cv. Bd21</strain>
    </source>
</reference>
<dbReference type="PANTHER" id="PTHR33984:SF1">
    <property type="entry name" value="OS09G0281800 PROTEIN"/>
    <property type="match status" value="1"/>
</dbReference>
<dbReference type="Gramene" id="PNT64287">
    <property type="protein sequence ID" value="PNT64287"/>
    <property type="gene ID" value="BRADI_4g27139v3"/>
</dbReference>
<dbReference type="GeneID" id="100845926"/>
<dbReference type="AlphaFoldDB" id="A0A2K2CQH1"/>
<feature type="region of interest" description="Disordered" evidence="1">
    <location>
        <begin position="439"/>
        <end position="494"/>
    </location>
</feature>
<sequence>MDWKLKLSKSVPRLKNSPTSPTKAQLCDRQTLQKYGQVAAANYTETRRDETRSKNVKALCALPSKHLSYHSVPDLPSILLNRRSMPTDPHAAVSPSTAAARNSSSSSSSKMQKLLKSAFKRGESPSAAMGEETAELSPSAPGRTPSGRRVGRLRSNDAGDRSSRESVELDGSNKEVAAQLREAKIQPAYEAFPFEEKMKSPLLPVPSSSRFLSLLLLPRATDGSHTRYRSLEDTLARADAWLSSSRASGVPIRLASVQTEALLTKISGESTAATTVSDLGAHMSNASLYGFEDYHGVDIGVVRAVRLWYAPESPEPEPSEIAVEIGLRQGDTRLGFAISRTEEGFIHVSSVAEASTPGVASARSGLLELHAAARRAARLLVVSRVGGEKVLPWMVSTAGDVRCYDTVSLSQKLSLHRHALRPITLHFLGWDRSLQDDHHGGGCGGGQIASPPVLMLMPPPPPSPQEDEDDVDGSGGKHGSSFTFQNIGLPDSWL</sequence>
<name>A0A2K2CQH1_BRADI</name>
<accession>A0A2K2CQH1</accession>
<dbReference type="Proteomes" id="UP000008810">
    <property type="component" value="Chromosome 4"/>
</dbReference>
<evidence type="ECO:0000313" key="3">
    <source>
        <dbReference type="EnsemblPlants" id="PNT64287"/>
    </source>
</evidence>
<feature type="region of interest" description="Disordered" evidence="1">
    <location>
        <begin position="80"/>
        <end position="174"/>
    </location>
</feature>
<evidence type="ECO:0000313" key="2">
    <source>
        <dbReference type="EMBL" id="PNT64287.1"/>
    </source>
</evidence>
<dbReference type="EMBL" id="CM000883">
    <property type="protein sequence ID" value="PNT64287.1"/>
    <property type="molecule type" value="Genomic_DNA"/>
</dbReference>
<feature type="region of interest" description="Disordered" evidence="1">
    <location>
        <begin position="1"/>
        <end position="25"/>
    </location>
</feature>
<reference evidence="2" key="2">
    <citation type="submission" date="2017-06" db="EMBL/GenBank/DDBJ databases">
        <title>WGS assembly of Brachypodium distachyon.</title>
        <authorList>
            <consortium name="The International Brachypodium Initiative"/>
            <person name="Lucas S."/>
            <person name="Harmon-Smith M."/>
            <person name="Lail K."/>
            <person name="Tice H."/>
            <person name="Grimwood J."/>
            <person name="Bruce D."/>
            <person name="Barry K."/>
            <person name="Shu S."/>
            <person name="Lindquist E."/>
            <person name="Wang M."/>
            <person name="Pitluck S."/>
            <person name="Vogel J.P."/>
            <person name="Garvin D.F."/>
            <person name="Mockler T.C."/>
            <person name="Schmutz J."/>
            <person name="Rokhsar D."/>
            <person name="Bevan M.W."/>
        </authorList>
    </citation>
    <scope>NUCLEOTIDE SEQUENCE</scope>
    <source>
        <strain evidence="2">Bd21</strain>
    </source>
</reference>
<gene>
    <name evidence="3" type="primary">LOC100845926</name>
    <name evidence="2" type="ORF">BRADI_4g27139v3</name>
</gene>
<feature type="compositionally biased region" description="Basic and acidic residues" evidence="1">
    <location>
        <begin position="154"/>
        <end position="173"/>
    </location>
</feature>
<reference evidence="3" key="3">
    <citation type="submission" date="2018-08" db="UniProtKB">
        <authorList>
            <consortium name="EnsemblPlants"/>
        </authorList>
    </citation>
    <scope>IDENTIFICATION</scope>
    <source>
        <strain evidence="3">cv. Bd21</strain>
    </source>
</reference>
<proteinExistence type="predicted"/>